<keyword evidence="2" id="KW-0812">Transmembrane</keyword>
<feature type="transmembrane region" description="Helical" evidence="2">
    <location>
        <begin position="92"/>
        <end position="111"/>
    </location>
</feature>
<feature type="region of interest" description="Disordered" evidence="1">
    <location>
        <begin position="215"/>
        <end position="238"/>
    </location>
</feature>
<evidence type="ECO:0000313" key="3">
    <source>
        <dbReference type="EMBL" id="GAA3711962.1"/>
    </source>
</evidence>
<evidence type="ECO:0000256" key="1">
    <source>
        <dbReference type="SAM" id="MobiDB-lite"/>
    </source>
</evidence>
<sequence>MRLSTRTKQGAGASLEERFAPHVDRKWAGDLILELRLLGVDGSRIGDVLAEVDSHCAESGEGAAGAFGDPVAYARSLDLPSEEDSAGDMLRAVVPVLIQTLGMLLLLWSFTDWRRGGVFEITAGGTLLAVAMVVESVAIGLLAQRLLRFMVSHPVLTVAGFMLNTAAVAVPAVLWDDVVAELPPVWGLVLGVLALLGGLAWQFIGRTGLQTPEDPIESPLSGTDVGADPEGSAPARTRGRAARVPQVLLSLQLPIATALLLAFTWWFTR</sequence>
<feature type="transmembrane region" description="Helical" evidence="2">
    <location>
        <begin position="123"/>
        <end position="143"/>
    </location>
</feature>
<feature type="transmembrane region" description="Helical" evidence="2">
    <location>
        <begin position="186"/>
        <end position="204"/>
    </location>
</feature>
<keyword evidence="2" id="KW-0472">Membrane</keyword>
<keyword evidence="2" id="KW-1133">Transmembrane helix</keyword>
<keyword evidence="4" id="KW-1185">Reference proteome</keyword>
<name>A0ABP7DYL7_9MICC</name>
<protein>
    <submittedName>
        <fullName evidence="3">Uncharacterized protein</fullName>
    </submittedName>
</protein>
<feature type="transmembrane region" description="Helical" evidence="2">
    <location>
        <begin position="155"/>
        <end position="174"/>
    </location>
</feature>
<dbReference type="RefSeq" id="WP_344885708.1">
    <property type="nucleotide sequence ID" value="NZ_BAABCJ010000007.1"/>
</dbReference>
<reference evidence="4" key="1">
    <citation type="journal article" date="2019" name="Int. J. Syst. Evol. Microbiol.">
        <title>The Global Catalogue of Microorganisms (GCM) 10K type strain sequencing project: providing services to taxonomists for standard genome sequencing and annotation.</title>
        <authorList>
            <consortium name="The Broad Institute Genomics Platform"/>
            <consortium name="The Broad Institute Genome Sequencing Center for Infectious Disease"/>
            <person name="Wu L."/>
            <person name="Ma J."/>
        </authorList>
    </citation>
    <scope>NUCLEOTIDE SEQUENCE [LARGE SCALE GENOMIC DNA]</scope>
    <source>
        <strain evidence="4">JCM 16961</strain>
    </source>
</reference>
<evidence type="ECO:0000313" key="4">
    <source>
        <dbReference type="Proteomes" id="UP001501536"/>
    </source>
</evidence>
<dbReference type="Proteomes" id="UP001501536">
    <property type="component" value="Unassembled WGS sequence"/>
</dbReference>
<proteinExistence type="predicted"/>
<accession>A0ABP7DYL7</accession>
<evidence type="ECO:0000256" key="2">
    <source>
        <dbReference type="SAM" id="Phobius"/>
    </source>
</evidence>
<comment type="caution">
    <text evidence="3">The sequence shown here is derived from an EMBL/GenBank/DDBJ whole genome shotgun (WGS) entry which is preliminary data.</text>
</comment>
<gene>
    <name evidence="3" type="ORF">GCM10022377_26760</name>
</gene>
<dbReference type="EMBL" id="BAABCJ010000007">
    <property type="protein sequence ID" value="GAA3711962.1"/>
    <property type="molecule type" value="Genomic_DNA"/>
</dbReference>
<organism evidence="3 4">
    <name type="scientific">Zhihengliuella alba</name>
    <dbReference type="NCBI Taxonomy" id="547018"/>
    <lineage>
        <taxon>Bacteria</taxon>
        <taxon>Bacillati</taxon>
        <taxon>Actinomycetota</taxon>
        <taxon>Actinomycetes</taxon>
        <taxon>Micrococcales</taxon>
        <taxon>Micrococcaceae</taxon>
        <taxon>Zhihengliuella</taxon>
    </lineage>
</organism>
<feature type="transmembrane region" description="Helical" evidence="2">
    <location>
        <begin position="247"/>
        <end position="267"/>
    </location>
</feature>